<dbReference type="Proteomes" id="UP000030624">
    <property type="component" value="Chromosome"/>
</dbReference>
<gene>
    <name evidence="1" type="ORF">GACE_2258</name>
</gene>
<dbReference type="HOGENOM" id="CLU_3338291_0_0_2"/>
<dbReference type="AlphaFoldDB" id="A0A0A7GGX2"/>
<dbReference type="EMBL" id="CP009552">
    <property type="protein sequence ID" value="AIY91279.1"/>
    <property type="molecule type" value="Genomic_DNA"/>
</dbReference>
<dbReference type="KEGG" id="gac:GACE_2258"/>
<dbReference type="STRING" id="565033.GACE_2258"/>
<accession>A0A0A7GGX2</accession>
<reference evidence="1 2" key="1">
    <citation type="journal article" date="2015" name="Appl. Environ. Microbiol.">
        <title>The Geoglobus acetivorans genome: Fe(III) reduction, acetate utilization, autotrophic growth, and degradation of aromatic compounds in a hyperthermophilic archaeon.</title>
        <authorList>
            <person name="Mardanov A.V."/>
            <person name="Slododkina G.B."/>
            <person name="Slobodkin A.I."/>
            <person name="Beletsky A.V."/>
            <person name="Gavrilov S.N."/>
            <person name="Kublanov I.V."/>
            <person name="Bonch-Osmolovskaya E.A."/>
            <person name="Skryabin K.G."/>
            <person name="Ravin N.V."/>
        </authorList>
    </citation>
    <scope>NUCLEOTIDE SEQUENCE [LARGE SCALE GENOMIC DNA]</scope>
    <source>
        <strain evidence="1 2">SBH6</strain>
    </source>
</reference>
<evidence type="ECO:0000313" key="2">
    <source>
        <dbReference type="Proteomes" id="UP000030624"/>
    </source>
</evidence>
<name>A0A0A7GGX2_GEOAI</name>
<proteinExistence type="predicted"/>
<evidence type="ECO:0000313" key="1">
    <source>
        <dbReference type="EMBL" id="AIY91279.1"/>
    </source>
</evidence>
<protein>
    <submittedName>
        <fullName evidence="1">Uncharacterized protein</fullName>
    </submittedName>
</protein>
<organism evidence="1 2">
    <name type="scientific">Geoglobus acetivorans</name>
    <dbReference type="NCBI Taxonomy" id="565033"/>
    <lineage>
        <taxon>Archaea</taxon>
        <taxon>Methanobacteriati</taxon>
        <taxon>Methanobacteriota</taxon>
        <taxon>Archaeoglobi</taxon>
        <taxon>Archaeoglobales</taxon>
        <taxon>Archaeoglobaceae</taxon>
        <taxon>Geoglobus</taxon>
    </lineage>
</organism>
<sequence length="37" mass="4027">MKAGQYTEWAGEFINLKPLKNGGSCERAVKGVIFGLI</sequence>